<evidence type="ECO:0000313" key="4">
    <source>
        <dbReference type="EMBL" id="KAI2654582.1"/>
    </source>
</evidence>
<dbReference type="Pfam" id="PF08961">
    <property type="entry name" value="NRBF2"/>
    <property type="match status" value="1"/>
</dbReference>
<reference evidence="4 5" key="1">
    <citation type="submission" date="2022-01" db="EMBL/GenBank/DDBJ databases">
        <title>A high-quality chromosome-level genome assembly of rohu carp, Labeo rohita.</title>
        <authorList>
            <person name="Arick M.A. II"/>
            <person name="Hsu C.-Y."/>
            <person name="Magbanua Z."/>
            <person name="Pechanova O."/>
            <person name="Grover C."/>
            <person name="Miller E."/>
            <person name="Thrash A."/>
            <person name="Ezzel L."/>
            <person name="Alam S."/>
            <person name="Benzie J."/>
            <person name="Hamilton M."/>
            <person name="Karsi A."/>
            <person name="Lawrence M.L."/>
            <person name="Peterson D.G."/>
        </authorList>
    </citation>
    <scope>NUCLEOTIDE SEQUENCE [LARGE SCALE GENOMIC DNA]</scope>
    <source>
        <strain evidence="5">BAU-BD-2019</strain>
        <tissue evidence="4">Blood</tissue>
    </source>
</reference>
<organism evidence="4 5">
    <name type="scientific">Labeo rohita</name>
    <name type="common">Indian major carp</name>
    <name type="synonym">Cyprinus rohita</name>
    <dbReference type="NCBI Taxonomy" id="84645"/>
    <lineage>
        <taxon>Eukaryota</taxon>
        <taxon>Metazoa</taxon>
        <taxon>Chordata</taxon>
        <taxon>Craniata</taxon>
        <taxon>Vertebrata</taxon>
        <taxon>Euteleostomi</taxon>
        <taxon>Actinopterygii</taxon>
        <taxon>Neopterygii</taxon>
        <taxon>Teleostei</taxon>
        <taxon>Ostariophysi</taxon>
        <taxon>Cypriniformes</taxon>
        <taxon>Cyprinidae</taxon>
        <taxon>Labeoninae</taxon>
        <taxon>Labeonini</taxon>
        <taxon>Labeo</taxon>
    </lineage>
</organism>
<feature type="domain" description="Nuclear receptor-binding factor 2 C-terminal" evidence="2">
    <location>
        <begin position="137"/>
        <end position="190"/>
    </location>
</feature>
<protein>
    <submittedName>
        <fullName evidence="4">Nuclear receptor-binding factor 2</fullName>
    </submittedName>
</protein>
<dbReference type="Pfam" id="PF17169">
    <property type="entry name" value="NRBF2_MIT"/>
    <property type="match status" value="1"/>
</dbReference>
<gene>
    <name evidence="4" type="ORF">H4Q32_011337</name>
</gene>
<evidence type="ECO:0000259" key="2">
    <source>
        <dbReference type="Pfam" id="PF08961"/>
    </source>
</evidence>
<dbReference type="InterPro" id="IPR033393">
    <property type="entry name" value="NRBF2_MIT"/>
</dbReference>
<keyword evidence="5" id="KW-1185">Reference proteome</keyword>
<feature type="coiled-coil region" evidence="1">
    <location>
        <begin position="162"/>
        <end position="189"/>
    </location>
</feature>
<dbReference type="Gene3D" id="1.20.58.80">
    <property type="entry name" value="Phosphotransferase system, lactose/cellobiose-type IIA subunit"/>
    <property type="match status" value="1"/>
</dbReference>
<evidence type="ECO:0000313" key="5">
    <source>
        <dbReference type="Proteomes" id="UP000830375"/>
    </source>
</evidence>
<feature type="domain" description="Nuclear receptor-binding factor 2 MIT" evidence="3">
    <location>
        <begin position="34"/>
        <end position="105"/>
    </location>
</feature>
<sequence>MTCLCCPADGVTHCEVTLPFSNTCRVTSNALVKLRKAHHYGRKADQLVAKEKFEEAILCHSKAAELLTEASSMTQSEQVRLSLELQRDRHLQQQRLIRMSCKQAKLKGNLLLSPSKHSSALITQCTNPTALQSPPLGWKAAKDDKTRLEEQSTAIADLWKLVAVLLVENKRLLEEHEKLKAENASLKRDLYEEHQSPPASIDQPSTLGMRLLDVPLDLQQEIQLLLEMANES</sequence>
<dbReference type="InterPro" id="IPR039679">
    <property type="entry name" value="NRBF2"/>
</dbReference>
<accession>A0ABQ8LXA2</accession>
<evidence type="ECO:0000256" key="1">
    <source>
        <dbReference type="SAM" id="Coils"/>
    </source>
</evidence>
<dbReference type="InterPro" id="IPR015056">
    <property type="entry name" value="NRBF2_C"/>
</dbReference>
<dbReference type="PANTHER" id="PTHR14964">
    <property type="entry name" value="NUCLEAR RECEPTOR BINDING FACTOR 2"/>
    <property type="match status" value="1"/>
</dbReference>
<keyword evidence="4" id="KW-0675">Receptor</keyword>
<evidence type="ECO:0000259" key="3">
    <source>
        <dbReference type="Pfam" id="PF17169"/>
    </source>
</evidence>
<dbReference type="SUPFAM" id="SSF140361">
    <property type="entry name" value="MIT domain-like"/>
    <property type="match status" value="1"/>
</dbReference>
<name>A0ABQ8LXA2_LABRO</name>
<proteinExistence type="predicted"/>
<dbReference type="PANTHER" id="PTHR14964:SF2">
    <property type="entry name" value="NUCLEAR RECEPTOR-BINDING FACTOR 2"/>
    <property type="match status" value="1"/>
</dbReference>
<dbReference type="EMBL" id="JACTAM010000017">
    <property type="protein sequence ID" value="KAI2654582.1"/>
    <property type="molecule type" value="Genomic_DNA"/>
</dbReference>
<keyword evidence="1" id="KW-0175">Coiled coil</keyword>
<dbReference type="Proteomes" id="UP000830375">
    <property type="component" value="Unassembled WGS sequence"/>
</dbReference>
<comment type="caution">
    <text evidence="4">The sequence shown here is derived from an EMBL/GenBank/DDBJ whole genome shotgun (WGS) entry which is preliminary data.</text>
</comment>